<name>A0A077AXZ9_9PROT</name>
<proteinExistence type="predicted"/>
<evidence type="ECO:0000313" key="1">
    <source>
        <dbReference type="EMBL" id="AIK95620.1"/>
    </source>
</evidence>
<evidence type="ECO:0000313" key="2">
    <source>
        <dbReference type="Proteomes" id="UP000028926"/>
    </source>
</evidence>
<accession>A0A077AXZ9</accession>
<dbReference type="EMBL" id="CP008941">
    <property type="protein sequence ID" value="AIK95620.1"/>
    <property type="molecule type" value="Genomic_DNA"/>
</dbReference>
<dbReference type="HOGENOM" id="CLU_2951726_0_0_5"/>
<dbReference type="AlphaFoldDB" id="A0A077AXZ9"/>
<reference evidence="1 2" key="1">
    <citation type="submission" date="2014-07" db="EMBL/GenBank/DDBJ databases">
        <title>Comparative genomic insights into amoeba endosymbionts belonging to the families of Holosporaceae and Candidatus Midichloriaceae within Rickettsiales.</title>
        <authorList>
            <person name="Wang Z."/>
            <person name="Wu M."/>
        </authorList>
    </citation>
    <scope>NUCLEOTIDE SEQUENCE [LARGE SCALE GENOMIC DNA]</scope>
    <source>
        <strain evidence="1">PRA3</strain>
    </source>
</reference>
<sequence length="59" mass="6805">MRGFKSVPSAQRFLSSMGAFLNLLKVGRYKQGAKEYLQKFIQSLDIFNEIVASYQHYAK</sequence>
<keyword evidence="2" id="KW-1185">Reference proteome</keyword>
<dbReference type="KEGG" id="paca:ID47_00920"/>
<organism evidence="1 2">
    <name type="scientific">Candidatus Odyssella acanthamoebae</name>
    <dbReference type="NCBI Taxonomy" id="91604"/>
    <lineage>
        <taxon>Bacteria</taxon>
        <taxon>Pseudomonadati</taxon>
        <taxon>Pseudomonadota</taxon>
        <taxon>Alphaproteobacteria</taxon>
        <taxon>Holosporales</taxon>
        <taxon>Candidatus Paracaedibacteraceae</taxon>
        <taxon>Candidatus Odyssella</taxon>
    </lineage>
</organism>
<dbReference type="Proteomes" id="UP000028926">
    <property type="component" value="Chromosome"/>
</dbReference>
<gene>
    <name evidence="1" type="ORF">ID47_00920</name>
</gene>
<protein>
    <submittedName>
        <fullName evidence="1">Uncharacterized protein</fullName>
    </submittedName>
</protein>